<feature type="domain" description="AMP-dependent synthetase/ligase" evidence="1">
    <location>
        <begin position="41"/>
        <end position="449"/>
    </location>
</feature>
<dbReference type="InterPro" id="IPR025110">
    <property type="entry name" value="AMP-bd_C"/>
</dbReference>
<dbReference type="InterPro" id="IPR045851">
    <property type="entry name" value="AMP-bd_C_sf"/>
</dbReference>
<dbReference type="InterPro" id="IPR050237">
    <property type="entry name" value="ATP-dep_AMP-bd_enzyme"/>
</dbReference>
<dbReference type="InParanoid" id="A0A4R2PF47"/>
<organism evidence="3 4">
    <name type="scientific">Rhodothalassium salexigens DSM 2132</name>
    <dbReference type="NCBI Taxonomy" id="1188247"/>
    <lineage>
        <taxon>Bacteria</taxon>
        <taxon>Pseudomonadati</taxon>
        <taxon>Pseudomonadota</taxon>
        <taxon>Alphaproteobacteria</taxon>
        <taxon>Rhodothalassiales</taxon>
        <taxon>Rhodothalassiaceae</taxon>
        <taxon>Rhodothalassium</taxon>
    </lineage>
</organism>
<dbReference type="Pfam" id="PF13193">
    <property type="entry name" value="AMP-binding_C"/>
    <property type="match status" value="1"/>
</dbReference>
<dbReference type="EMBL" id="SLXO01000006">
    <property type="protein sequence ID" value="TCP33909.1"/>
    <property type="molecule type" value="Genomic_DNA"/>
</dbReference>
<gene>
    <name evidence="3" type="ORF">EV659_10667</name>
</gene>
<dbReference type="InterPro" id="IPR000873">
    <property type="entry name" value="AMP-dep_synth/lig_dom"/>
</dbReference>
<dbReference type="Gene3D" id="3.30.300.30">
    <property type="match status" value="1"/>
</dbReference>
<reference evidence="3 4" key="1">
    <citation type="submission" date="2019-03" db="EMBL/GenBank/DDBJ databases">
        <title>Genomic Encyclopedia of Type Strains, Phase IV (KMG-IV): sequencing the most valuable type-strain genomes for metagenomic binning, comparative biology and taxonomic classification.</title>
        <authorList>
            <person name="Goeker M."/>
        </authorList>
    </citation>
    <scope>NUCLEOTIDE SEQUENCE [LARGE SCALE GENOMIC DNA]</scope>
    <source>
        <strain evidence="3 4">DSM 2132</strain>
    </source>
</reference>
<dbReference type="AlphaFoldDB" id="A0A4R2PF47"/>
<protein>
    <submittedName>
        <fullName evidence="3">Fatty-acyl-CoA synthase</fullName>
    </submittedName>
</protein>
<accession>A0A4R2PF47</accession>
<sequence length="658" mass="69146">MDRGAYRSSFPPITGVGDLEVLEQVPFAERLDAGSTYDLLHRSADRHGERPALSFVAMDADASGDPCAIAATWRYADLIADVTRAANLFKSYGLTQRDSVGIVLPHLPEGHLALWGAEACGLACLVNPLLDDADIARLLRTAQVRVLVTLAPAAGFDLWPRMARIAADLPGLKAILRVDPLAHAGRTRRLKARAAGLPARLTAKPPKGVRCEDFRRALARMPGDALRVPRHVRPNTAAALTHTAGNTGTPKLIRQSHGNQRYMAWAMAGVAQLADTDVVLSGLPLSHNGAALTMGLAPFSVGAHVIMTGAHGFRSPGVLAGFWGLVERHRATAFAAVPPVFDALLNTPSDAADASSLRVALCTAGALSPETFKRFEDRTGLAVLEGFGLAEAGGASAFNPLHGPRRIGSAGLRLPYQSLRIVAAETDGGPAEDVAPGRVGRLLVHGPNVCLDARAPGGPTAVDDDGWLDTGDLARLDDDGYLWLVGRADDRIHRDGRAVDPAAVEAALAAHDAVAGAAVVARPDRRAGAVPSAFVTLKPGAWVDALALLEHARARLDDPAAHPVAVEILDRLPSTASGRLHKAPLRLRATEHAVRDALNRRTIEAEVTARLTGAGLAVTVVPKLARDVAEARLALGQWPVAVTVIAPDDAAAAPPARR</sequence>
<dbReference type="SUPFAM" id="SSF56801">
    <property type="entry name" value="Acetyl-CoA synthetase-like"/>
    <property type="match status" value="1"/>
</dbReference>
<keyword evidence="4" id="KW-1185">Reference proteome</keyword>
<dbReference type="GO" id="GO:0016878">
    <property type="term" value="F:acid-thiol ligase activity"/>
    <property type="evidence" value="ECO:0007669"/>
    <property type="project" value="UniProtKB-ARBA"/>
</dbReference>
<dbReference type="InterPro" id="IPR042099">
    <property type="entry name" value="ANL_N_sf"/>
</dbReference>
<proteinExistence type="predicted"/>
<dbReference type="Gene3D" id="3.40.50.12780">
    <property type="entry name" value="N-terminal domain of ligase-like"/>
    <property type="match status" value="1"/>
</dbReference>
<name>A0A4R2PF47_RHOSA</name>
<dbReference type="RefSeq" id="WP_132708575.1">
    <property type="nucleotide sequence ID" value="NZ_JACIGF010000006.1"/>
</dbReference>
<feature type="domain" description="AMP-binding enzyme C-terminal" evidence="2">
    <location>
        <begin position="504"/>
        <end position="578"/>
    </location>
</feature>
<evidence type="ECO:0000259" key="2">
    <source>
        <dbReference type="Pfam" id="PF13193"/>
    </source>
</evidence>
<dbReference type="Pfam" id="PF00501">
    <property type="entry name" value="AMP-binding"/>
    <property type="match status" value="1"/>
</dbReference>
<dbReference type="OrthoDB" id="9803968at2"/>
<evidence type="ECO:0000313" key="4">
    <source>
        <dbReference type="Proteomes" id="UP000295399"/>
    </source>
</evidence>
<evidence type="ECO:0000313" key="3">
    <source>
        <dbReference type="EMBL" id="TCP33909.1"/>
    </source>
</evidence>
<dbReference type="PANTHER" id="PTHR43767">
    <property type="entry name" value="LONG-CHAIN-FATTY-ACID--COA LIGASE"/>
    <property type="match status" value="1"/>
</dbReference>
<evidence type="ECO:0000259" key="1">
    <source>
        <dbReference type="Pfam" id="PF00501"/>
    </source>
</evidence>
<comment type="caution">
    <text evidence="3">The sequence shown here is derived from an EMBL/GenBank/DDBJ whole genome shotgun (WGS) entry which is preliminary data.</text>
</comment>
<dbReference type="PANTHER" id="PTHR43767:SF1">
    <property type="entry name" value="NONRIBOSOMAL PEPTIDE SYNTHASE PES1 (EUROFUNG)-RELATED"/>
    <property type="match status" value="1"/>
</dbReference>
<dbReference type="Proteomes" id="UP000295399">
    <property type="component" value="Unassembled WGS sequence"/>
</dbReference>